<dbReference type="Gene3D" id="3.40.630.30">
    <property type="match status" value="1"/>
</dbReference>
<dbReference type="STRING" id="504486.SAMN05660703_1595"/>
<organism evidence="2 3">
    <name type="scientific">Cellulophaga tyrosinoxydans</name>
    <dbReference type="NCBI Taxonomy" id="504486"/>
    <lineage>
        <taxon>Bacteria</taxon>
        <taxon>Pseudomonadati</taxon>
        <taxon>Bacteroidota</taxon>
        <taxon>Flavobacteriia</taxon>
        <taxon>Flavobacteriales</taxon>
        <taxon>Flavobacteriaceae</taxon>
        <taxon>Cellulophaga</taxon>
    </lineage>
</organism>
<feature type="domain" description="N-acetyltransferase" evidence="1">
    <location>
        <begin position="4"/>
        <end position="155"/>
    </location>
</feature>
<reference evidence="2 3" key="1">
    <citation type="submission" date="2017-04" db="EMBL/GenBank/DDBJ databases">
        <authorList>
            <person name="Afonso C.L."/>
            <person name="Miller P.J."/>
            <person name="Scott M.A."/>
            <person name="Spackman E."/>
            <person name="Goraichik I."/>
            <person name="Dimitrov K.M."/>
            <person name="Suarez D.L."/>
            <person name="Swayne D.E."/>
        </authorList>
    </citation>
    <scope>NUCLEOTIDE SEQUENCE [LARGE SCALE GENOMIC DNA]</scope>
    <source>
        <strain evidence="2 3">DSM 21164</strain>
    </source>
</reference>
<dbReference type="Proteomes" id="UP000192360">
    <property type="component" value="Unassembled WGS sequence"/>
</dbReference>
<dbReference type="Pfam" id="PF00583">
    <property type="entry name" value="Acetyltransf_1"/>
    <property type="match status" value="1"/>
</dbReference>
<evidence type="ECO:0000313" key="2">
    <source>
        <dbReference type="EMBL" id="SMC52740.1"/>
    </source>
</evidence>
<dbReference type="EMBL" id="FWXO01000002">
    <property type="protein sequence ID" value="SMC52740.1"/>
    <property type="molecule type" value="Genomic_DNA"/>
</dbReference>
<proteinExistence type="predicted"/>
<gene>
    <name evidence="2" type="ORF">SAMN05660703_1595</name>
</gene>
<sequence>MNKVAIIPFQAEFRDRFKDLNVAWLERFFFVEDKDKELLDDCENVIIKNDGYIYFAKFNNEIVGCFSFIKIEDKIYELGKMAVDFNFQGLGIGQELIKFAINLGIKSNWDKIILYSSTKLPHALYLYRKHGFKEVELEKDLPYARSDIKMELLLN</sequence>
<dbReference type="OrthoDB" id="1431064at2"/>
<dbReference type="RefSeq" id="WP_084060955.1">
    <property type="nucleotide sequence ID" value="NZ_FWXO01000002.1"/>
</dbReference>
<evidence type="ECO:0000313" key="3">
    <source>
        <dbReference type="Proteomes" id="UP000192360"/>
    </source>
</evidence>
<dbReference type="SUPFAM" id="SSF55729">
    <property type="entry name" value="Acyl-CoA N-acyltransferases (Nat)"/>
    <property type="match status" value="1"/>
</dbReference>
<dbReference type="PROSITE" id="PS51186">
    <property type="entry name" value="GNAT"/>
    <property type="match status" value="1"/>
</dbReference>
<accession>A0A1W1ZWE7</accession>
<keyword evidence="3" id="KW-1185">Reference proteome</keyword>
<protein>
    <submittedName>
        <fullName evidence="2">Acetyltransferase (GNAT) domain-containing protein</fullName>
    </submittedName>
</protein>
<dbReference type="CDD" id="cd04301">
    <property type="entry name" value="NAT_SF"/>
    <property type="match status" value="1"/>
</dbReference>
<dbReference type="InterPro" id="IPR000182">
    <property type="entry name" value="GNAT_dom"/>
</dbReference>
<keyword evidence="2" id="KW-0808">Transferase</keyword>
<evidence type="ECO:0000259" key="1">
    <source>
        <dbReference type="PROSITE" id="PS51186"/>
    </source>
</evidence>
<name>A0A1W1ZWE7_9FLAO</name>
<dbReference type="AlphaFoldDB" id="A0A1W1ZWE7"/>
<dbReference type="GO" id="GO:0016747">
    <property type="term" value="F:acyltransferase activity, transferring groups other than amino-acyl groups"/>
    <property type="evidence" value="ECO:0007669"/>
    <property type="project" value="InterPro"/>
</dbReference>
<dbReference type="InterPro" id="IPR016181">
    <property type="entry name" value="Acyl_CoA_acyltransferase"/>
</dbReference>